<keyword evidence="1" id="KW-1133">Transmembrane helix</keyword>
<evidence type="ECO:0008006" key="3">
    <source>
        <dbReference type="Google" id="ProtNLM"/>
    </source>
</evidence>
<sequence length="153" mass="16257">MASATERRADLARTTLSVLFIGGLLAGSLWVLSPFLAAFIWAIMIVVATWPLMLRVERAFGGRRGPAVAVMSLGLLAILVVPLVVAIDAVIGQADAFVALLERLPSLTLPAAPAWLDKVPFAGDRLQATWNQFAGAGMADLMTQVQPHARKVA</sequence>
<comment type="caution">
    <text evidence="2">The sequence shown here is derived from an EMBL/GenBank/DDBJ whole genome shotgun (WGS) entry which is preliminary data.</text>
</comment>
<feature type="transmembrane region" description="Helical" evidence="1">
    <location>
        <begin position="12"/>
        <end position="32"/>
    </location>
</feature>
<name>D9PLX2_9ZZZZ</name>
<keyword evidence="1" id="KW-0812">Transmembrane</keyword>
<reference evidence="2" key="2">
    <citation type="journal article" date="2011" name="Microb. Ecol.">
        <title>Taxonomic and Functional Metagenomic Profiling of the Microbial Community in the Anoxic Sediment of a Sub-saline Shallow Lake (Laguna de Carrizo, Central Spain).</title>
        <authorList>
            <person name="Ferrer M."/>
            <person name="Guazzaroni M.E."/>
            <person name="Richter M."/>
            <person name="Garcia-Salamanca A."/>
            <person name="Yarza P."/>
            <person name="Suarez-Suarez A."/>
            <person name="Solano J."/>
            <person name="Alcaide M."/>
            <person name="van Dillewijn P."/>
            <person name="Molina-Henares M.A."/>
            <person name="Lopez-Cortes N."/>
            <person name="Al-Ramahi Y."/>
            <person name="Guerrero C."/>
            <person name="Acosta A."/>
            <person name="de Eugenio L.I."/>
            <person name="Martinez V."/>
            <person name="Marques S."/>
            <person name="Rojo F."/>
            <person name="Santero E."/>
            <person name="Genilloud O."/>
            <person name="Perez-Perez J."/>
            <person name="Rossello-Mora R."/>
            <person name="Ramos J.L."/>
        </authorList>
    </citation>
    <scope>NUCLEOTIDE SEQUENCE</scope>
</reference>
<feature type="non-terminal residue" evidence="2">
    <location>
        <position position="153"/>
    </location>
</feature>
<proteinExistence type="predicted"/>
<organism evidence="2">
    <name type="scientific">sediment metagenome</name>
    <dbReference type="NCBI Taxonomy" id="749907"/>
    <lineage>
        <taxon>unclassified sequences</taxon>
        <taxon>metagenomes</taxon>
        <taxon>ecological metagenomes</taxon>
    </lineage>
</organism>
<reference evidence="2" key="1">
    <citation type="submission" date="2010-07" db="EMBL/GenBank/DDBJ databases">
        <authorList>
            <consortium name="CONSOLIDER consortium CSD2007-00005"/>
            <person name="Guazzaroni M.-E."/>
            <person name="Richter M."/>
            <person name="Garcia-Salamanca A."/>
            <person name="Yarza P."/>
            <person name="Ferrer M."/>
        </authorList>
    </citation>
    <scope>NUCLEOTIDE SEQUENCE</scope>
</reference>
<evidence type="ECO:0000313" key="2">
    <source>
        <dbReference type="EMBL" id="EFK95442.1"/>
    </source>
</evidence>
<protein>
    <recommendedName>
        <fullName evidence="3">AI-2E family transporter</fullName>
    </recommendedName>
</protein>
<keyword evidence="1" id="KW-0472">Membrane</keyword>
<dbReference type="AlphaFoldDB" id="D9PLX2"/>
<feature type="transmembrane region" description="Helical" evidence="1">
    <location>
        <begin position="68"/>
        <end position="91"/>
    </location>
</feature>
<dbReference type="EMBL" id="ADZX01000776">
    <property type="protein sequence ID" value="EFK95442.1"/>
    <property type="molecule type" value="Genomic_DNA"/>
</dbReference>
<accession>D9PLX2</accession>
<gene>
    <name evidence="2" type="ORF">LDC_2548</name>
</gene>
<evidence type="ECO:0000256" key="1">
    <source>
        <dbReference type="SAM" id="Phobius"/>
    </source>
</evidence>